<reference evidence="2" key="1">
    <citation type="journal article" date="2012" name="Nat. Biotechnol.">
        <title>Reference genome sequence of the model plant Setaria.</title>
        <authorList>
            <person name="Bennetzen J.L."/>
            <person name="Schmutz J."/>
            <person name="Wang H."/>
            <person name="Percifield R."/>
            <person name="Hawkins J."/>
            <person name="Pontaroli A.C."/>
            <person name="Estep M."/>
            <person name="Feng L."/>
            <person name="Vaughn J.N."/>
            <person name="Grimwood J."/>
            <person name="Jenkins J."/>
            <person name="Barry K."/>
            <person name="Lindquist E."/>
            <person name="Hellsten U."/>
            <person name="Deshpande S."/>
            <person name="Wang X."/>
            <person name="Wu X."/>
            <person name="Mitros T."/>
            <person name="Triplett J."/>
            <person name="Yang X."/>
            <person name="Ye C.Y."/>
            <person name="Mauro-Herrera M."/>
            <person name="Wang L."/>
            <person name="Li P."/>
            <person name="Sharma M."/>
            <person name="Sharma R."/>
            <person name="Ronald P.C."/>
            <person name="Panaud O."/>
            <person name="Kellogg E.A."/>
            <person name="Brutnell T.P."/>
            <person name="Doust A.N."/>
            <person name="Tuskan G.A."/>
            <person name="Rokhsar D."/>
            <person name="Devos K.M."/>
        </authorList>
    </citation>
    <scope>NUCLEOTIDE SEQUENCE [LARGE SCALE GENOMIC DNA]</scope>
    <source>
        <strain evidence="2">Yugu1</strain>
    </source>
</reference>
<name>A0A368SCD0_SETIT</name>
<dbReference type="InterPro" id="IPR027417">
    <property type="entry name" value="P-loop_NTPase"/>
</dbReference>
<organism evidence="2">
    <name type="scientific">Setaria italica</name>
    <name type="common">Foxtail millet</name>
    <name type="synonym">Panicum italicum</name>
    <dbReference type="NCBI Taxonomy" id="4555"/>
    <lineage>
        <taxon>Eukaryota</taxon>
        <taxon>Viridiplantae</taxon>
        <taxon>Streptophyta</taxon>
        <taxon>Embryophyta</taxon>
        <taxon>Tracheophyta</taxon>
        <taxon>Spermatophyta</taxon>
        <taxon>Magnoliopsida</taxon>
        <taxon>Liliopsida</taxon>
        <taxon>Poales</taxon>
        <taxon>Poaceae</taxon>
        <taxon>PACMAD clade</taxon>
        <taxon>Panicoideae</taxon>
        <taxon>Panicodae</taxon>
        <taxon>Paniceae</taxon>
        <taxon>Cenchrinae</taxon>
        <taxon>Setaria</taxon>
    </lineage>
</organism>
<dbReference type="EMBL" id="CM003535">
    <property type="protein sequence ID" value="RCV39490.1"/>
    <property type="molecule type" value="Genomic_DNA"/>
</dbReference>
<sequence length="199" mass="22469">MLEWLKEKIDMTKARVSMTKARHDIGNGIEEVNKKLKEIDERRKRYKIDDCVACPDTPSSFIDPRMARVRMTSASMLIGIDESKEAVIKMLSHDDMKTRVVSVFGFGGLGKTTLAKATYDQLKQNYECGAFVSVGRNPDLVKVFKDILYDLDKGNYGDIHSTQKGADLLIRELQEFLRDKSTLAVSATSSRSVILNTKR</sequence>
<evidence type="ECO:0000313" key="2">
    <source>
        <dbReference type="EMBL" id="RCV39490.1"/>
    </source>
</evidence>
<proteinExistence type="predicted"/>
<dbReference type="Pfam" id="PF00931">
    <property type="entry name" value="NB-ARC"/>
    <property type="match status" value="1"/>
</dbReference>
<dbReference type="OrthoDB" id="690251at2759"/>
<dbReference type="AlphaFoldDB" id="A0A368SCD0"/>
<accession>A0A368SCD0</accession>
<dbReference type="PANTHER" id="PTHR19338">
    <property type="entry name" value="TRANSLOCASE OF INNER MITOCHONDRIAL MEMBRANE 13 HOMOLOG"/>
    <property type="match status" value="1"/>
</dbReference>
<dbReference type="SUPFAM" id="SSF52540">
    <property type="entry name" value="P-loop containing nucleoside triphosphate hydrolases"/>
    <property type="match status" value="1"/>
</dbReference>
<reference evidence="2" key="2">
    <citation type="submission" date="2015-07" db="EMBL/GenBank/DDBJ databases">
        <authorList>
            <person name="Noorani M."/>
        </authorList>
    </citation>
    <scope>NUCLEOTIDE SEQUENCE</scope>
    <source>
        <strain evidence="2">Yugu1</strain>
    </source>
</reference>
<dbReference type="InterPro" id="IPR002182">
    <property type="entry name" value="NB-ARC"/>
</dbReference>
<dbReference type="Gene3D" id="3.40.50.300">
    <property type="entry name" value="P-loop containing nucleotide triphosphate hydrolases"/>
    <property type="match status" value="1"/>
</dbReference>
<dbReference type="GO" id="GO:0043531">
    <property type="term" value="F:ADP binding"/>
    <property type="evidence" value="ECO:0007669"/>
    <property type="project" value="InterPro"/>
</dbReference>
<dbReference type="PANTHER" id="PTHR19338:SF67">
    <property type="entry name" value="AAA+ ATPASE DOMAIN-CONTAINING PROTEIN"/>
    <property type="match status" value="1"/>
</dbReference>
<protein>
    <recommendedName>
        <fullName evidence="1">NB-ARC domain-containing protein</fullName>
    </recommendedName>
</protein>
<evidence type="ECO:0000259" key="1">
    <source>
        <dbReference type="Pfam" id="PF00931"/>
    </source>
</evidence>
<gene>
    <name evidence="2" type="ORF">SETIT_8G228500v2</name>
</gene>
<dbReference type="STRING" id="4555.A0A368SCD0"/>
<feature type="domain" description="NB-ARC" evidence="1">
    <location>
        <begin position="81"/>
        <end position="184"/>
    </location>
</feature>